<keyword evidence="4" id="KW-0472">Membrane</keyword>
<keyword evidence="1" id="KW-0433">Leucine-rich repeat</keyword>
<keyword evidence="4" id="KW-0812">Transmembrane</keyword>
<feature type="transmembrane region" description="Helical" evidence="4">
    <location>
        <begin position="269"/>
        <end position="292"/>
    </location>
</feature>
<feature type="compositionally biased region" description="Basic and acidic residues" evidence="3">
    <location>
        <begin position="26"/>
        <end position="39"/>
    </location>
</feature>
<protein>
    <submittedName>
        <fullName evidence="5">Leucine-rich repeat receptor protein kinase</fullName>
    </submittedName>
</protein>
<dbReference type="EMBL" id="CAICTM010000095">
    <property type="protein sequence ID" value="CAB9500960.1"/>
    <property type="molecule type" value="Genomic_DNA"/>
</dbReference>
<keyword evidence="5" id="KW-0675">Receptor</keyword>
<dbReference type="Gene3D" id="3.80.10.10">
    <property type="entry name" value="Ribonuclease Inhibitor"/>
    <property type="match status" value="2"/>
</dbReference>
<feature type="region of interest" description="Disordered" evidence="3">
    <location>
        <begin position="133"/>
        <end position="227"/>
    </location>
</feature>
<comment type="caution">
    <text evidence="5">The sequence shown here is derived from an EMBL/GenBank/DDBJ whole genome shotgun (WGS) entry which is preliminary data.</text>
</comment>
<reference evidence="5" key="1">
    <citation type="submission" date="2020-06" db="EMBL/GenBank/DDBJ databases">
        <authorList>
            <consortium name="Plant Systems Biology data submission"/>
        </authorList>
    </citation>
    <scope>NUCLEOTIDE SEQUENCE</scope>
    <source>
        <strain evidence="5">D6</strain>
    </source>
</reference>
<feature type="compositionally biased region" description="Polar residues" evidence="3">
    <location>
        <begin position="307"/>
        <end position="320"/>
    </location>
</feature>
<accession>A0A9N8DI39</accession>
<feature type="compositionally biased region" description="Basic and acidic residues" evidence="3">
    <location>
        <begin position="296"/>
        <end position="306"/>
    </location>
</feature>
<dbReference type="GO" id="GO:0016301">
    <property type="term" value="F:kinase activity"/>
    <property type="evidence" value="ECO:0007669"/>
    <property type="project" value="UniProtKB-KW"/>
</dbReference>
<dbReference type="PANTHER" id="PTHR48057:SF7">
    <property type="entry name" value="LEUCINE-RICH REPEAT SERINE_THREONINE-PROTEIN KINASE 1"/>
    <property type="match status" value="1"/>
</dbReference>
<dbReference type="InterPro" id="IPR032675">
    <property type="entry name" value="LRR_dom_sf"/>
</dbReference>
<evidence type="ECO:0000256" key="2">
    <source>
        <dbReference type="ARBA" id="ARBA00022737"/>
    </source>
</evidence>
<name>A0A9N8DI39_9STRA</name>
<dbReference type="Proteomes" id="UP001153069">
    <property type="component" value="Unassembled WGS sequence"/>
</dbReference>
<evidence type="ECO:0000256" key="1">
    <source>
        <dbReference type="ARBA" id="ARBA00022614"/>
    </source>
</evidence>
<proteinExistence type="predicted"/>
<gene>
    <name evidence="5" type="ORF">SEMRO_96_G049690.1</name>
</gene>
<dbReference type="FunFam" id="3.80.10.10:FF:000041">
    <property type="entry name" value="LRR receptor-like serine/threonine-protein kinase ERECTA"/>
    <property type="match status" value="1"/>
</dbReference>
<sequence length="752" mass="81703">MVTAKDTSTLREEHSVPGARNGCSVDEAKNDATQDDPKLLWRNSSDQNQDKLAVSRMSLLTDIGIIQDSSEQNDADISELEKTTKIAVGEADRVTSKVPAEKAILDLTEPSNVDNMMNANEKLKKDKVLNAAGNLTPHDTSKCQGNRLGDPSSKQTMDMPSPHPQSTPDGVAAPPPLGLRRHGSPVVLQSLPGAHHQMPSWRQGPEEEGNSNESSFRETTPEYQMPRDNVEGLAEARPVVTPTEVAEPIDVAGNQVQREQRQQTEASRILQLVLLGICILSLIGVGLGVGLAQRDSSGEGEAKSKPTETTQNHTTVAPPDTTSWTWDLPFTIPSTTFESLHHDIVAKEETPLVEAYRWMRADTYLGSYSEESLLQRFLMAHFYYSTKGKEWFLTGGGTESVEVMVSGSLEESQGGLPLKPPISGSRNQSSEISDPEEPCCRIGILPGRPKGGELVDITSEPWLSYYQPECHWFLKAAPYPNSLSLCNEDGHVRVLDFAGNNLQGTLPAELALLDSLRAVNIIRNAVGGPIFTEIGMMSELESFLIGGNQLTGSVPSEVGMLSTKLKAIDLIGNRFFGAIPTEVWKLSNVEQLKLARNRFTGTVPSNIGTLLPKLKLFFLGKNQFSGTLPSSIGLMTDLLNVETADNKFEGSLPTELGKLSKLGMFHASKSGFSGAVPSELGLLSNMIDLRLNNNPNITGSLPSELFNLKDSLWILQIEGTAITGTIPDEFCNDFVYLSFDCSETLCGCGCMC</sequence>
<dbReference type="InterPro" id="IPR052595">
    <property type="entry name" value="LRRC69/RLP"/>
</dbReference>
<feature type="region of interest" description="Disordered" evidence="3">
    <location>
        <begin position="293"/>
        <end position="320"/>
    </location>
</feature>
<feature type="region of interest" description="Disordered" evidence="3">
    <location>
        <begin position="412"/>
        <end position="436"/>
    </location>
</feature>
<keyword evidence="6" id="KW-1185">Reference proteome</keyword>
<evidence type="ECO:0000313" key="5">
    <source>
        <dbReference type="EMBL" id="CAB9500960.1"/>
    </source>
</evidence>
<feature type="region of interest" description="Disordered" evidence="3">
    <location>
        <begin position="1"/>
        <end position="46"/>
    </location>
</feature>
<evidence type="ECO:0000313" key="6">
    <source>
        <dbReference type="Proteomes" id="UP001153069"/>
    </source>
</evidence>
<keyword evidence="2" id="KW-0677">Repeat</keyword>
<evidence type="ECO:0000256" key="3">
    <source>
        <dbReference type="SAM" id="MobiDB-lite"/>
    </source>
</evidence>
<dbReference type="AlphaFoldDB" id="A0A9N8DI39"/>
<dbReference type="OrthoDB" id="205182at2759"/>
<feature type="compositionally biased region" description="Polar residues" evidence="3">
    <location>
        <begin position="152"/>
        <end position="168"/>
    </location>
</feature>
<keyword evidence="4" id="KW-1133">Transmembrane helix</keyword>
<organism evidence="5 6">
    <name type="scientific">Seminavis robusta</name>
    <dbReference type="NCBI Taxonomy" id="568900"/>
    <lineage>
        <taxon>Eukaryota</taxon>
        <taxon>Sar</taxon>
        <taxon>Stramenopiles</taxon>
        <taxon>Ochrophyta</taxon>
        <taxon>Bacillariophyta</taxon>
        <taxon>Bacillariophyceae</taxon>
        <taxon>Bacillariophycidae</taxon>
        <taxon>Naviculales</taxon>
        <taxon>Naviculaceae</taxon>
        <taxon>Seminavis</taxon>
    </lineage>
</organism>
<dbReference type="PANTHER" id="PTHR48057">
    <property type="entry name" value="LEUCINE-RICH REPEAT SERINE/THREONINE-PROTEIN KINASE 1"/>
    <property type="match status" value="1"/>
</dbReference>
<dbReference type="SUPFAM" id="SSF52058">
    <property type="entry name" value="L domain-like"/>
    <property type="match status" value="1"/>
</dbReference>
<keyword evidence="5" id="KW-0418">Kinase</keyword>
<evidence type="ECO:0000256" key="4">
    <source>
        <dbReference type="SAM" id="Phobius"/>
    </source>
</evidence>
<keyword evidence="5" id="KW-0808">Transferase</keyword>